<organism evidence="2 3">
    <name type="scientific">Alteribacillus iranensis</name>
    <dbReference type="NCBI Taxonomy" id="930128"/>
    <lineage>
        <taxon>Bacteria</taxon>
        <taxon>Bacillati</taxon>
        <taxon>Bacillota</taxon>
        <taxon>Bacilli</taxon>
        <taxon>Bacillales</taxon>
        <taxon>Bacillaceae</taxon>
        <taxon>Alteribacillus</taxon>
    </lineage>
</organism>
<protein>
    <submittedName>
        <fullName evidence="2">Polysaccharide pyruvyl transferase CsaB</fullName>
    </submittedName>
</protein>
<sequence>MRIGIIGNYGHNNNGDEAILSGLLHQLMAEGGIKKENIVVFSNNPSNTTARHGVAAYPLLYKKGNIIFSGLTTVLKSRKIMKQLDLLIVGGGGLLMDMYKRDAPLYSVLGLTGNYSGCRVAVHGVGAGPIQTRLGKFFIKKLISVASSVTVRDEKSKELLKHIGVKRDVHVIFDPAFSVPVTHSHQPSKKIEKVGVTAVPYFSQAYWPVPDKRKYQDYIEGMALSLDQLIQEKGVRVTFFSTKYPEDVQVTRDIFKLMETKEQVEIIEDNLMPEEIVNIAGSQDLVIGTRLHSLILAVNAATPVIGVEYHKKVKDFMGVIKKEQYSVAIDQITDPSKGIAAVFERASENWDALQTDTADDSKRLKETASEGIELLNL</sequence>
<dbReference type="Proteomes" id="UP000199516">
    <property type="component" value="Unassembled WGS sequence"/>
</dbReference>
<proteinExistence type="predicted"/>
<dbReference type="STRING" id="930128.SAMN05192532_1066"/>
<keyword evidence="3" id="KW-1185">Reference proteome</keyword>
<dbReference type="OrthoDB" id="3199616at2"/>
<feature type="domain" description="Polysaccharide pyruvyl transferase" evidence="1">
    <location>
        <begin position="15"/>
        <end position="310"/>
    </location>
</feature>
<dbReference type="PANTHER" id="PTHR36836:SF1">
    <property type="entry name" value="COLANIC ACID BIOSYNTHESIS PROTEIN WCAK"/>
    <property type="match status" value="1"/>
</dbReference>
<dbReference type="AlphaFoldDB" id="A0A1I2EH44"/>
<dbReference type="Pfam" id="PF04230">
    <property type="entry name" value="PS_pyruv_trans"/>
    <property type="match status" value="1"/>
</dbReference>
<dbReference type="EMBL" id="FONT01000006">
    <property type="protein sequence ID" value="SFE92282.1"/>
    <property type="molecule type" value="Genomic_DNA"/>
</dbReference>
<accession>A0A1I2EH44</accession>
<dbReference type="PANTHER" id="PTHR36836">
    <property type="entry name" value="COLANIC ACID BIOSYNTHESIS PROTEIN WCAK"/>
    <property type="match status" value="1"/>
</dbReference>
<evidence type="ECO:0000313" key="2">
    <source>
        <dbReference type="EMBL" id="SFE92282.1"/>
    </source>
</evidence>
<dbReference type="InterPro" id="IPR007345">
    <property type="entry name" value="Polysacch_pyruvyl_Trfase"/>
</dbReference>
<evidence type="ECO:0000313" key="3">
    <source>
        <dbReference type="Proteomes" id="UP000199516"/>
    </source>
</evidence>
<gene>
    <name evidence="2" type="ORF">SAMN05192532_1066</name>
</gene>
<name>A0A1I2EH44_9BACI</name>
<reference evidence="2 3" key="1">
    <citation type="submission" date="2016-10" db="EMBL/GenBank/DDBJ databases">
        <authorList>
            <person name="de Groot N.N."/>
        </authorList>
    </citation>
    <scope>NUCLEOTIDE SEQUENCE [LARGE SCALE GENOMIC DNA]</scope>
    <source>
        <strain evidence="2 3">DSM 23995</strain>
    </source>
</reference>
<dbReference type="GO" id="GO:0016740">
    <property type="term" value="F:transferase activity"/>
    <property type="evidence" value="ECO:0007669"/>
    <property type="project" value="UniProtKB-KW"/>
</dbReference>
<dbReference type="RefSeq" id="WP_091662562.1">
    <property type="nucleotide sequence ID" value="NZ_FONT01000006.1"/>
</dbReference>
<evidence type="ECO:0000259" key="1">
    <source>
        <dbReference type="Pfam" id="PF04230"/>
    </source>
</evidence>
<keyword evidence="2" id="KW-0808">Transferase</keyword>